<name>A0A7S2IWD0_9EUKA</name>
<evidence type="ECO:0000313" key="2">
    <source>
        <dbReference type="EMBL" id="CAD9530876.1"/>
    </source>
</evidence>
<dbReference type="SMART" id="SM00212">
    <property type="entry name" value="UBCc"/>
    <property type="match status" value="1"/>
</dbReference>
<protein>
    <recommendedName>
        <fullName evidence="1">UBC core domain-containing protein</fullName>
    </recommendedName>
</protein>
<reference evidence="2" key="1">
    <citation type="submission" date="2021-01" db="EMBL/GenBank/DDBJ databases">
        <authorList>
            <person name="Corre E."/>
            <person name="Pelletier E."/>
            <person name="Niang G."/>
            <person name="Scheremetjew M."/>
            <person name="Finn R."/>
            <person name="Kale V."/>
            <person name="Holt S."/>
            <person name="Cochrane G."/>
            <person name="Meng A."/>
            <person name="Brown T."/>
            <person name="Cohen L."/>
        </authorList>
    </citation>
    <scope>NUCLEOTIDE SEQUENCE</scope>
    <source>
        <strain evidence="2">UTEX LB 985</strain>
    </source>
</reference>
<accession>A0A7S2IWD0</accession>
<organism evidence="2">
    <name type="scientific">Haptolina brevifila</name>
    <dbReference type="NCBI Taxonomy" id="156173"/>
    <lineage>
        <taxon>Eukaryota</taxon>
        <taxon>Haptista</taxon>
        <taxon>Haptophyta</taxon>
        <taxon>Prymnesiophyceae</taxon>
        <taxon>Prymnesiales</taxon>
        <taxon>Prymnesiaceae</taxon>
        <taxon>Haptolina</taxon>
    </lineage>
</organism>
<gene>
    <name evidence="2" type="ORF">CBRE1094_LOCUS38035</name>
</gene>
<sequence length="326" mass="37079">MAHKRLGKELEELQNNPRKNIMLPVQAADLFHWTVSVTGPKESPYEGGTFLLDINFPSDYPFQFPTLKFQTTIFHPNIGEDGVVVFWALQSGEWSPSWRITKLLDDVLEMVASPQKIERWNSMFKKPNQDAMRRVKEDRYAFENIARAYTVQYAGGVAIEKDAVEAGQRGKRRALELADAPPEKAVKPEPFDKMDYESLCKHYFEPVVAHKELAMGMHLRKSAAKARIECATPGFKELRKKISQLKRIGDHAAIYSMLRQLRDWEIRPPALGGMLPTFLRGTDGPEVIEVVDLIPENEVFDVDSFILEYLIPDATIKKDHGEAGPP</sequence>
<dbReference type="PROSITE" id="PS50127">
    <property type="entry name" value="UBC_2"/>
    <property type="match status" value="1"/>
</dbReference>
<dbReference type="Gene3D" id="3.10.110.10">
    <property type="entry name" value="Ubiquitin Conjugating Enzyme"/>
    <property type="match status" value="1"/>
</dbReference>
<dbReference type="CDD" id="cd00195">
    <property type="entry name" value="UBCc_UEV"/>
    <property type="match status" value="1"/>
</dbReference>
<feature type="domain" description="UBC core" evidence="1">
    <location>
        <begin position="1"/>
        <end position="155"/>
    </location>
</feature>
<dbReference type="AlphaFoldDB" id="A0A7S2IWD0"/>
<dbReference type="EMBL" id="HBGU01069680">
    <property type="protein sequence ID" value="CAD9530876.1"/>
    <property type="molecule type" value="Transcribed_RNA"/>
</dbReference>
<dbReference type="SUPFAM" id="SSF54495">
    <property type="entry name" value="UBC-like"/>
    <property type="match status" value="1"/>
</dbReference>
<dbReference type="InterPro" id="IPR016135">
    <property type="entry name" value="UBQ-conjugating_enzyme/RWD"/>
</dbReference>
<dbReference type="Pfam" id="PF00179">
    <property type="entry name" value="UQ_con"/>
    <property type="match status" value="1"/>
</dbReference>
<dbReference type="InterPro" id="IPR000608">
    <property type="entry name" value="UBC"/>
</dbReference>
<evidence type="ECO:0000259" key="1">
    <source>
        <dbReference type="PROSITE" id="PS50127"/>
    </source>
</evidence>
<proteinExistence type="predicted"/>
<dbReference type="PANTHER" id="PTHR24067">
    <property type="entry name" value="UBIQUITIN-CONJUGATING ENZYME E2"/>
    <property type="match status" value="1"/>
</dbReference>
<dbReference type="InterPro" id="IPR050113">
    <property type="entry name" value="Ub_conjugating_enzyme"/>
</dbReference>